<protein>
    <submittedName>
        <fullName evidence="2">Uncharacterized protein</fullName>
    </submittedName>
</protein>
<gene>
    <name evidence="2" type="ORF">BOKJ2_LOCUS10230</name>
</gene>
<accession>A0A811L5D8</accession>
<keyword evidence="1" id="KW-1133">Transmembrane helix</keyword>
<feature type="transmembrane region" description="Helical" evidence="1">
    <location>
        <begin position="85"/>
        <end position="113"/>
    </location>
</feature>
<feature type="transmembrane region" description="Helical" evidence="1">
    <location>
        <begin position="61"/>
        <end position="78"/>
    </location>
</feature>
<dbReference type="EMBL" id="CAJFCW020000005">
    <property type="protein sequence ID" value="CAG9117930.1"/>
    <property type="molecule type" value="Genomic_DNA"/>
</dbReference>
<organism evidence="2 3">
    <name type="scientific">Bursaphelenchus okinawaensis</name>
    <dbReference type="NCBI Taxonomy" id="465554"/>
    <lineage>
        <taxon>Eukaryota</taxon>
        <taxon>Metazoa</taxon>
        <taxon>Ecdysozoa</taxon>
        <taxon>Nematoda</taxon>
        <taxon>Chromadorea</taxon>
        <taxon>Rhabditida</taxon>
        <taxon>Tylenchina</taxon>
        <taxon>Tylenchomorpha</taxon>
        <taxon>Aphelenchoidea</taxon>
        <taxon>Aphelenchoididae</taxon>
        <taxon>Bursaphelenchus</taxon>
    </lineage>
</organism>
<dbReference type="OrthoDB" id="5857612at2759"/>
<sequence length="199" mass="22766">MQKCDYPTKQLHNYSYDYGVRPTCCCGFHVQTGALIIGVLGMLSCIVAIGFSAFYGMYYQLGFAIGGLLMYLLIILAINFKQPQLFVPFLITNFVGVMLYGIIYIVSVFYLFVELISSLSNEYTTRDAIQGRMVRWITFFQMVAILLCLVIGMWFETVVYRAYRFMKDEMVDMPTTQNMISTHFLKPATFKKSPPGQVV</sequence>
<evidence type="ECO:0000313" key="2">
    <source>
        <dbReference type="EMBL" id="CAD5223460.1"/>
    </source>
</evidence>
<dbReference type="Proteomes" id="UP000614601">
    <property type="component" value="Unassembled WGS sequence"/>
</dbReference>
<dbReference type="EMBL" id="CAJFDH010000005">
    <property type="protein sequence ID" value="CAD5223460.1"/>
    <property type="molecule type" value="Genomic_DNA"/>
</dbReference>
<name>A0A811L5D8_9BILA</name>
<dbReference type="PANTHER" id="PTHR34851">
    <property type="entry name" value="PROTEIN CBG05235-RELATED"/>
    <property type="match status" value="1"/>
</dbReference>
<feature type="transmembrane region" description="Helical" evidence="1">
    <location>
        <begin position="133"/>
        <end position="155"/>
    </location>
</feature>
<dbReference type="AlphaFoldDB" id="A0A811L5D8"/>
<keyword evidence="1" id="KW-0812">Transmembrane</keyword>
<feature type="transmembrane region" description="Helical" evidence="1">
    <location>
        <begin position="35"/>
        <end position="55"/>
    </location>
</feature>
<dbReference type="PANTHER" id="PTHR34851:SF5">
    <property type="entry name" value="MARVEL DOMAIN-CONTAINING PROTEIN"/>
    <property type="match status" value="1"/>
</dbReference>
<evidence type="ECO:0000313" key="3">
    <source>
        <dbReference type="Proteomes" id="UP000614601"/>
    </source>
</evidence>
<comment type="caution">
    <text evidence="2">The sequence shown here is derived from an EMBL/GenBank/DDBJ whole genome shotgun (WGS) entry which is preliminary data.</text>
</comment>
<keyword evidence="3" id="KW-1185">Reference proteome</keyword>
<evidence type="ECO:0000256" key="1">
    <source>
        <dbReference type="SAM" id="Phobius"/>
    </source>
</evidence>
<reference evidence="2" key="1">
    <citation type="submission" date="2020-09" db="EMBL/GenBank/DDBJ databases">
        <authorList>
            <person name="Kikuchi T."/>
        </authorList>
    </citation>
    <scope>NUCLEOTIDE SEQUENCE</scope>
    <source>
        <strain evidence="2">SH1</strain>
    </source>
</reference>
<proteinExistence type="predicted"/>
<keyword evidence="1" id="KW-0472">Membrane</keyword>
<dbReference type="Proteomes" id="UP000783686">
    <property type="component" value="Unassembled WGS sequence"/>
</dbReference>